<proteinExistence type="predicted"/>
<evidence type="ECO:0000313" key="7">
    <source>
        <dbReference type="EMBL" id="MCF6138906.1"/>
    </source>
</evidence>
<reference evidence="7 8" key="1">
    <citation type="submission" date="2022-01" db="EMBL/GenBank/DDBJ databases">
        <title>Alkalihalobacillus sp. EGI L200015, a novel bacterium isolated from a salt lake sediment.</title>
        <authorList>
            <person name="Gao L."/>
            <person name="Fang B.-Z."/>
            <person name="Li W.-J."/>
        </authorList>
    </citation>
    <scope>NUCLEOTIDE SEQUENCE [LARGE SCALE GENOMIC DNA]</scope>
    <source>
        <strain evidence="7 8">KCTC 12718</strain>
    </source>
</reference>
<comment type="subcellular location">
    <subcellularLocation>
        <location evidence="1">Cell membrane</location>
        <topology evidence="1">Multi-pass membrane protein</topology>
    </subcellularLocation>
</comment>
<keyword evidence="4 6" id="KW-1133">Transmembrane helix</keyword>
<name>A0ABS9H4R0_9BACL</name>
<feature type="transmembrane region" description="Helical" evidence="6">
    <location>
        <begin position="101"/>
        <end position="121"/>
    </location>
</feature>
<keyword evidence="8" id="KW-1185">Reference proteome</keyword>
<evidence type="ECO:0000256" key="1">
    <source>
        <dbReference type="ARBA" id="ARBA00004651"/>
    </source>
</evidence>
<dbReference type="InterPro" id="IPR039072">
    <property type="entry name" value="ATP_synth_I_Bacilli"/>
</dbReference>
<gene>
    <name evidence="7" type="ORF">L2716_14300</name>
</gene>
<evidence type="ECO:0000256" key="3">
    <source>
        <dbReference type="ARBA" id="ARBA00022692"/>
    </source>
</evidence>
<dbReference type="PANTHER" id="PTHR40035">
    <property type="entry name" value="ATP SYNTHASE PROTEIN I"/>
    <property type="match status" value="1"/>
</dbReference>
<dbReference type="Proteomes" id="UP001649381">
    <property type="component" value="Unassembled WGS sequence"/>
</dbReference>
<organism evidence="7 8">
    <name type="scientific">Pseudalkalibacillus berkeleyi</name>
    <dbReference type="NCBI Taxonomy" id="1069813"/>
    <lineage>
        <taxon>Bacteria</taxon>
        <taxon>Bacillati</taxon>
        <taxon>Bacillota</taxon>
        <taxon>Bacilli</taxon>
        <taxon>Bacillales</taxon>
        <taxon>Fictibacillaceae</taxon>
        <taxon>Pseudalkalibacillus</taxon>
    </lineage>
</organism>
<protein>
    <submittedName>
        <fullName evidence="7">ATP synthase subunit I</fullName>
    </submittedName>
</protein>
<keyword evidence="3 6" id="KW-0812">Transmembrane</keyword>
<dbReference type="EMBL" id="JAKIJS010000001">
    <property type="protein sequence ID" value="MCF6138906.1"/>
    <property type="molecule type" value="Genomic_DNA"/>
</dbReference>
<sequence>MTTDLSTYNNAFNRYIKYGLYLAAIFVLGWGFTSYKQMFLGLLLGTAVSILNVWSMHRKIGRVGQAVVEGTKVKTMGSLSRLMTAGLAVLIATRYPEYFDLIFVVVGLLMIYLIMLIDFYFASK</sequence>
<dbReference type="Pfam" id="PF03899">
    <property type="entry name" value="ATP-synt_I"/>
    <property type="match status" value="1"/>
</dbReference>
<evidence type="ECO:0000256" key="5">
    <source>
        <dbReference type="ARBA" id="ARBA00023136"/>
    </source>
</evidence>
<accession>A0ABS9H4R0</accession>
<keyword evidence="2" id="KW-1003">Cell membrane</keyword>
<evidence type="ECO:0000256" key="2">
    <source>
        <dbReference type="ARBA" id="ARBA00022475"/>
    </source>
</evidence>
<feature type="transmembrane region" description="Helical" evidence="6">
    <location>
        <begin position="38"/>
        <end position="57"/>
    </location>
</feature>
<comment type="caution">
    <text evidence="7">The sequence shown here is derived from an EMBL/GenBank/DDBJ whole genome shotgun (WGS) entry which is preliminary data.</text>
</comment>
<evidence type="ECO:0000313" key="8">
    <source>
        <dbReference type="Proteomes" id="UP001649381"/>
    </source>
</evidence>
<dbReference type="InterPro" id="IPR005598">
    <property type="entry name" value="ATP_synth_I"/>
</dbReference>
<feature type="transmembrane region" description="Helical" evidence="6">
    <location>
        <begin position="15"/>
        <end position="32"/>
    </location>
</feature>
<dbReference type="RefSeq" id="WP_236337351.1">
    <property type="nucleotide sequence ID" value="NZ_JAKIJS010000001.1"/>
</dbReference>
<keyword evidence="5 6" id="KW-0472">Membrane</keyword>
<dbReference type="PANTHER" id="PTHR40035:SF1">
    <property type="entry name" value="ATP SYNTHASE PROTEIN I"/>
    <property type="match status" value="1"/>
</dbReference>
<evidence type="ECO:0000256" key="4">
    <source>
        <dbReference type="ARBA" id="ARBA00022989"/>
    </source>
</evidence>
<evidence type="ECO:0000256" key="6">
    <source>
        <dbReference type="SAM" id="Phobius"/>
    </source>
</evidence>
<feature type="transmembrane region" description="Helical" evidence="6">
    <location>
        <begin position="78"/>
        <end position="95"/>
    </location>
</feature>